<dbReference type="SUPFAM" id="SSF110942">
    <property type="entry name" value="HSP90 C-terminal domain"/>
    <property type="match status" value="1"/>
</dbReference>
<dbReference type="GO" id="GO:0016887">
    <property type="term" value="F:ATP hydrolysis activity"/>
    <property type="evidence" value="ECO:0007669"/>
    <property type="project" value="InterPro"/>
</dbReference>
<dbReference type="Gene3D" id="3.40.50.11260">
    <property type="match status" value="1"/>
</dbReference>
<feature type="region of interest" description="Disordered" evidence="3">
    <location>
        <begin position="248"/>
        <end position="271"/>
    </location>
</feature>
<evidence type="ECO:0000256" key="2">
    <source>
        <dbReference type="ARBA" id="ARBA00023186"/>
    </source>
</evidence>
<proteinExistence type="inferred from homology"/>
<dbReference type="GO" id="GO:0140662">
    <property type="term" value="F:ATP-dependent protein folding chaperone"/>
    <property type="evidence" value="ECO:0007669"/>
    <property type="project" value="InterPro"/>
</dbReference>
<organism evidence="4 5">
    <name type="scientific">Myodes glareolus</name>
    <name type="common">Bank vole</name>
    <name type="synonym">Clethrionomys glareolus</name>
    <dbReference type="NCBI Taxonomy" id="447135"/>
    <lineage>
        <taxon>Eukaryota</taxon>
        <taxon>Metazoa</taxon>
        <taxon>Chordata</taxon>
        <taxon>Craniata</taxon>
        <taxon>Vertebrata</taxon>
        <taxon>Euteleostomi</taxon>
        <taxon>Mammalia</taxon>
        <taxon>Eutheria</taxon>
        <taxon>Euarchontoglires</taxon>
        <taxon>Glires</taxon>
        <taxon>Rodentia</taxon>
        <taxon>Myomorpha</taxon>
        <taxon>Muroidea</taxon>
        <taxon>Cricetidae</taxon>
        <taxon>Arvicolinae</taxon>
        <taxon>Myodes</taxon>
    </lineage>
</organism>
<dbReference type="InterPro" id="IPR037196">
    <property type="entry name" value="HSP90_C"/>
</dbReference>
<dbReference type="InterPro" id="IPR001404">
    <property type="entry name" value="Hsp90_fam"/>
</dbReference>
<dbReference type="Pfam" id="PF00183">
    <property type="entry name" value="HSP90"/>
    <property type="match status" value="2"/>
</dbReference>
<evidence type="ECO:0008006" key="6">
    <source>
        <dbReference type="Google" id="ProtNLM"/>
    </source>
</evidence>
<dbReference type="PANTHER" id="PTHR11528">
    <property type="entry name" value="HEAT SHOCK PROTEIN 90 FAMILY MEMBER"/>
    <property type="match status" value="1"/>
</dbReference>
<dbReference type="AlphaFoldDB" id="A0AAW0JQB6"/>
<evidence type="ECO:0000313" key="4">
    <source>
        <dbReference type="EMBL" id="KAK7828732.1"/>
    </source>
</evidence>
<dbReference type="GO" id="GO:0051082">
    <property type="term" value="F:unfolded protein binding"/>
    <property type="evidence" value="ECO:0007669"/>
    <property type="project" value="InterPro"/>
</dbReference>
<protein>
    <recommendedName>
        <fullName evidence="6">Heat shock protein 90</fullName>
    </recommendedName>
</protein>
<keyword evidence="5" id="KW-1185">Reference proteome</keyword>
<evidence type="ECO:0000313" key="5">
    <source>
        <dbReference type="Proteomes" id="UP001488838"/>
    </source>
</evidence>
<reference evidence="4 5" key="1">
    <citation type="journal article" date="2023" name="bioRxiv">
        <title>Conserved and derived expression patterns and positive selection on dental genes reveal complex evolutionary context of ever-growing rodent molars.</title>
        <authorList>
            <person name="Calamari Z.T."/>
            <person name="Song A."/>
            <person name="Cohen E."/>
            <person name="Akter M."/>
            <person name="Roy R.D."/>
            <person name="Hallikas O."/>
            <person name="Christensen M.M."/>
            <person name="Li P."/>
            <person name="Marangoni P."/>
            <person name="Jernvall J."/>
            <person name="Klein O.D."/>
        </authorList>
    </citation>
    <scope>NUCLEOTIDE SEQUENCE [LARGE SCALE GENOMIC DNA]</scope>
    <source>
        <strain evidence="4">V071</strain>
    </source>
</reference>
<gene>
    <name evidence="4" type="ORF">U0070_006517</name>
</gene>
<dbReference type="GO" id="GO:0005524">
    <property type="term" value="F:ATP binding"/>
    <property type="evidence" value="ECO:0007669"/>
    <property type="project" value="InterPro"/>
</dbReference>
<evidence type="ECO:0000256" key="3">
    <source>
        <dbReference type="SAM" id="MobiDB-lite"/>
    </source>
</evidence>
<keyword evidence="2" id="KW-0143">Chaperone</keyword>
<name>A0AAW0JQB6_MYOGA</name>
<comment type="caution">
    <text evidence="4">The sequence shown here is derived from an EMBL/GenBank/DDBJ whole genome shotgun (WGS) entry which is preliminary data.</text>
</comment>
<sequence length="299" mass="34327">MTFSTNIKLDRTEDNSNRIRLAKLLRSQSSHHPTDIKSLDQYVEKTKEKKRTIYASRLETSEKGYEVFTSQSLWMNSAFRPLLKLMRREYCQERVKFDESERTKENWEATEKEFEPLLNWMKDKALKDKMENTVVSQHLRVSLHSCGWSSNMERIMRTQVYQIGKDISTNYYANQKKTFDINPRHPLIRDILQQVKEDADDETVLDPTAVLFETVALRLGYLLPDTKACGGRINRMLCLGLNINAEEGEGEKGGGGGGKPMDASNASQRRDLDRTLGGSWVRVVLTPVLPSGEPRPVPR</sequence>
<dbReference type="EMBL" id="JBBHLL010000024">
    <property type="protein sequence ID" value="KAK7828732.1"/>
    <property type="molecule type" value="Genomic_DNA"/>
</dbReference>
<dbReference type="Gene3D" id="1.20.120.790">
    <property type="entry name" value="Heat shock protein 90, C-terminal domain"/>
    <property type="match status" value="1"/>
</dbReference>
<comment type="similarity">
    <text evidence="1">Belongs to the heat shock protein 90 family.</text>
</comment>
<dbReference type="InterPro" id="IPR020568">
    <property type="entry name" value="Ribosomal_Su5_D2-typ_SF"/>
</dbReference>
<accession>A0AAW0JQB6</accession>
<dbReference type="Proteomes" id="UP001488838">
    <property type="component" value="Unassembled WGS sequence"/>
</dbReference>
<dbReference type="SUPFAM" id="SSF54211">
    <property type="entry name" value="Ribosomal protein S5 domain 2-like"/>
    <property type="match status" value="1"/>
</dbReference>
<evidence type="ECO:0000256" key="1">
    <source>
        <dbReference type="ARBA" id="ARBA00008239"/>
    </source>
</evidence>